<feature type="binding site" evidence="11">
    <location>
        <position position="333"/>
    </location>
    <ligand>
        <name>ATP</name>
        <dbReference type="ChEBI" id="CHEBI:30616"/>
    </ligand>
</feature>
<dbReference type="PIRSF" id="PIRSF002583">
    <property type="entry name" value="Hsp90"/>
    <property type="match status" value="1"/>
</dbReference>
<evidence type="ECO:0000256" key="10">
    <source>
        <dbReference type="HAMAP-Rule" id="MF_00505"/>
    </source>
</evidence>
<comment type="caution">
    <text evidence="10">Lacks conserved residue(s) required for the propagation of feature annotation.</text>
</comment>
<dbReference type="Gene3D" id="1.20.120.790">
    <property type="entry name" value="Heat shock protein 90, C-terminal domain"/>
    <property type="match status" value="1"/>
</dbReference>
<evidence type="ECO:0000256" key="9">
    <source>
        <dbReference type="ARBA" id="ARBA00070675"/>
    </source>
</evidence>
<evidence type="ECO:0000256" key="8">
    <source>
        <dbReference type="ARBA" id="ARBA00058590"/>
    </source>
</evidence>
<name>A0A372G880_9ACTN</name>
<organism evidence="13 14">
    <name type="scientific">Actinomadura spongiicola</name>
    <dbReference type="NCBI Taxonomy" id="2303421"/>
    <lineage>
        <taxon>Bacteria</taxon>
        <taxon>Bacillati</taxon>
        <taxon>Actinomycetota</taxon>
        <taxon>Actinomycetes</taxon>
        <taxon>Streptosporangiales</taxon>
        <taxon>Thermomonosporaceae</taxon>
        <taxon>Actinomadura</taxon>
    </lineage>
</organism>
<dbReference type="InterPro" id="IPR020568">
    <property type="entry name" value="Ribosomal_Su5_D2-typ_SF"/>
</dbReference>
<dbReference type="InterPro" id="IPR003594">
    <property type="entry name" value="HATPase_dom"/>
</dbReference>
<feature type="binding site" evidence="11">
    <location>
        <begin position="103"/>
        <end position="104"/>
    </location>
    <ligand>
        <name>ATP</name>
        <dbReference type="ChEBI" id="CHEBI:30616"/>
    </ligand>
</feature>
<dbReference type="FunFam" id="3.30.565.10:FF:000009">
    <property type="entry name" value="Molecular chaperone HtpG"/>
    <property type="match status" value="1"/>
</dbReference>
<dbReference type="FunFam" id="3.30.230.80:FF:000002">
    <property type="entry name" value="Molecular chaperone HtpG"/>
    <property type="match status" value="1"/>
</dbReference>
<evidence type="ECO:0000256" key="3">
    <source>
        <dbReference type="ARBA" id="ARBA00022490"/>
    </source>
</evidence>
<dbReference type="NCBIfam" id="NF003555">
    <property type="entry name" value="PRK05218.1"/>
    <property type="match status" value="1"/>
</dbReference>
<dbReference type="SUPFAM" id="SSF55874">
    <property type="entry name" value="ATPase domain of HSP90 chaperone/DNA topoisomerase II/histidine kinase"/>
    <property type="match status" value="1"/>
</dbReference>
<dbReference type="Pfam" id="PF13589">
    <property type="entry name" value="HATPase_c_3"/>
    <property type="match status" value="1"/>
</dbReference>
<evidence type="ECO:0000313" key="13">
    <source>
        <dbReference type="EMBL" id="RFS81349.1"/>
    </source>
</evidence>
<evidence type="ECO:0000256" key="4">
    <source>
        <dbReference type="ARBA" id="ARBA00022741"/>
    </source>
</evidence>
<evidence type="ECO:0000256" key="7">
    <source>
        <dbReference type="ARBA" id="ARBA00023186"/>
    </source>
</evidence>
<dbReference type="Pfam" id="PF00183">
    <property type="entry name" value="HSP90"/>
    <property type="match status" value="1"/>
</dbReference>
<dbReference type="HAMAP" id="MF_00505">
    <property type="entry name" value="HSP90"/>
    <property type="match status" value="1"/>
</dbReference>
<evidence type="ECO:0000259" key="12">
    <source>
        <dbReference type="SMART" id="SM00387"/>
    </source>
</evidence>
<feature type="binding site" evidence="11">
    <location>
        <position position="41"/>
    </location>
    <ligand>
        <name>ATP</name>
        <dbReference type="ChEBI" id="CHEBI:30616"/>
    </ligand>
</feature>
<dbReference type="PROSITE" id="PS00298">
    <property type="entry name" value="HSP90"/>
    <property type="match status" value="1"/>
</dbReference>
<comment type="function">
    <text evidence="8 10">Molecular chaperone. Has ATPase activity.</text>
</comment>
<comment type="similarity">
    <text evidence="2 10">Belongs to the heat shock protein 90 family.</text>
</comment>
<feature type="binding site" evidence="11">
    <location>
        <position position="83"/>
    </location>
    <ligand>
        <name>ATP</name>
        <dbReference type="ChEBI" id="CHEBI:30616"/>
    </ligand>
</feature>
<evidence type="ECO:0000256" key="2">
    <source>
        <dbReference type="ARBA" id="ARBA00008239"/>
    </source>
</evidence>
<sequence>MDLKADQERFGFQAEVTQLLNLMANSLYSNKEIFLRELISNASDAIDRLRFERFSQQRAEENAEKPWIRVGYDKDAKTIIVADNGIGMSRDEVVKNIGTIAKSGTKEFLKGLSGDERADANLIGEFGVGFYSAFVVAERVVLTTRRAGLPAEEAVRWESDGAGEFTLGPAERAEPGTTIVLHLREGEDDLLNGFRLRSIVQRYSDHIGVPILMPSDDGEGESAVNEASALWRRPKSELTEKDYHDYYRHITGDFSEPLIHLHAKVEGRYDYTLLLFVPSHAPYDLWAREFRRKVRLHVQRVFIMEDDGQLLPDYLRFVTGIIDSSDLPLNVSREILQSSLAVEHIRASAAKKVLKLLKDLADKEPEKYAVFWKEFGTVLKEGVAEDYSNREEITELLRFTSTHSSTENADVSFRDYIGRMKEGQDKIYYLLAPSFAAATASPHLEAFREKGVEVLLLSEAVDNWVVGGLVQEIDGHRLQSVAQGAPPDFGDSEDEDGKKAIEEATEAHADLTAKLKELLDGKAWDVRVTNRLTTSPACIIAAEPDTDFNLVQRLRGTGLPNQPVLEINPGHPLIRRLNARPDDPRLGDWAHVLFNQAVLTMGARVEDPASFATHLNELLVALTEET</sequence>
<dbReference type="Gene3D" id="3.40.50.11260">
    <property type="match status" value="1"/>
</dbReference>
<dbReference type="PRINTS" id="PR00775">
    <property type="entry name" value="HEATSHOCK90"/>
</dbReference>
<keyword evidence="3 10" id="KW-0963">Cytoplasm</keyword>
<dbReference type="InterPro" id="IPR037196">
    <property type="entry name" value="HSP90_C"/>
</dbReference>
<keyword evidence="6 10" id="KW-0346">Stress response</keyword>
<dbReference type="InterPro" id="IPR020575">
    <property type="entry name" value="Hsp90_N"/>
</dbReference>
<keyword evidence="4 10" id="KW-0547">Nucleotide-binding</keyword>
<keyword evidence="14" id="KW-1185">Reference proteome</keyword>
<protein>
    <recommendedName>
        <fullName evidence="9 10">Chaperone protein HtpG</fullName>
    </recommendedName>
    <alternativeName>
        <fullName evidence="10">Heat shock protein HtpG</fullName>
    </alternativeName>
    <alternativeName>
        <fullName evidence="10">High temperature protein G</fullName>
    </alternativeName>
</protein>
<reference evidence="13 14" key="1">
    <citation type="submission" date="2018-08" db="EMBL/GenBank/DDBJ databases">
        <title>Actinomadura spongicola sp. nov., isolated from marine sponge Leucetta chagosensis.</title>
        <authorList>
            <person name="Li L."/>
            <person name="Lin H.W."/>
        </authorList>
    </citation>
    <scope>NUCLEOTIDE SEQUENCE [LARGE SCALE GENOMIC DNA]</scope>
    <source>
        <strain evidence="13 14">LHW52907</strain>
    </source>
</reference>
<dbReference type="AlphaFoldDB" id="A0A372G880"/>
<dbReference type="GO" id="GO:0016887">
    <property type="term" value="F:ATP hydrolysis activity"/>
    <property type="evidence" value="ECO:0007669"/>
    <property type="project" value="InterPro"/>
</dbReference>
<dbReference type="Gene3D" id="3.30.230.80">
    <property type="match status" value="1"/>
</dbReference>
<dbReference type="InterPro" id="IPR001404">
    <property type="entry name" value="Hsp90_fam"/>
</dbReference>
<dbReference type="GO" id="GO:0005737">
    <property type="term" value="C:cytoplasm"/>
    <property type="evidence" value="ECO:0007669"/>
    <property type="project" value="UniProtKB-SubCell"/>
</dbReference>
<feature type="region of interest" description="C" evidence="10">
    <location>
        <begin position="553"/>
        <end position="626"/>
    </location>
</feature>
<dbReference type="Proteomes" id="UP000262882">
    <property type="component" value="Unassembled WGS sequence"/>
</dbReference>
<feature type="binding site" evidence="11">
    <location>
        <position position="96"/>
    </location>
    <ligand>
        <name>ATP</name>
        <dbReference type="ChEBI" id="CHEBI:30616"/>
    </ligand>
</feature>
<dbReference type="GO" id="GO:0051082">
    <property type="term" value="F:unfolded protein binding"/>
    <property type="evidence" value="ECO:0007669"/>
    <property type="project" value="UniProtKB-UniRule"/>
</dbReference>
<dbReference type="Gene3D" id="3.30.565.10">
    <property type="entry name" value="Histidine kinase-like ATPase, C-terminal domain"/>
    <property type="match status" value="1"/>
</dbReference>
<feature type="binding site" evidence="11">
    <location>
        <position position="102"/>
    </location>
    <ligand>
        <name>ATP</name>
        <dbReference type="ChEBI" id="CHEBI:30616"/>
    </ligand>
</feature>
<dbReference type="PANTHER" id="PTHR11528">
    <property type="entry name" value="HEAT SHOCK PROTEIN 90 FAMILY MEMBER"/>
    <property type="match status" value="1"/>
</dbReference>
<dbReference type="InterPro" id="IPR019805">
    <property type="entry name" value="Heat_shock_protein_90_CS"/>
</dbReference>
<proteinExistence type="inferred from homology"/>
<feature type="binding site" evidence="11">
    <location>
        <position position="88"/>
    </location>
    <ligand>
        <name>ATP</name>
        <dbReference type="ChEBI" id="CHEBI:30616"/>
    </ligand>
</feature>
<dbReference type="GO" id="GO:0140662">
    <property type="term" value="F:ATP-dependent protein folding chaperone"/>
    <property type="evidence" value="ECO:0007669"/>
    <property type="project" value="InterPro"/>
</dbReference>
<feature type="domain" description="Histidine kinase/HSP90-like ATPase" evidence="12">
    <location>
        <begin position="30"/>
        <end position="187"/>
    </location>
</feature>
<dbReference type="GO" id="GO:0005524">
    <property type="term" value="F:ATP binding"/>
    <property type="evidence" value="ECO:0007669"/>
    <property type="project" value="UniProtKB-UniRule"/>
</dbReference>
<dbReference type="RefSeq" id="WP_117404605.1">
    <property type="nucleotide sequence ID" value="NZ_QVNQ01000014.1"/>
</dbReference>
<dbReference type="EMBL" id="QVNQ01000014">
    <property type="protein sequence ID" value="RFS81349.1"/>
    <property type="molecule type" value="Genomic_DNA"/>
</dbReference>
<dbReference type="SUPFAM" id="SSF110942">
    <property type="entry name" value="HSP90 C-terminal domain"/>
    <property type="match status" value="1"/>
</dbReference>
<feature type="region of interest" description="A; substrate-binding" evidence="10">
    <location>
        <begin position="1"/>
        <end position="333"/>
    </location>
</feature>
<gene>
    <name evidence="10 13" type="primary">htpG</name>
    <name evidence="13" type="ORF">D0T12_32455</name>
</gene>
<evidence type="ECO:0000256" key="1">
    <source>
        <dbReference type="ARBA" id="ARBA00004496"/>
    </source>
</evidence>
<evidence type="ECO:0000256" key="5">
    <source>
        <dbReference type="ARBA" id="ARBA00022840"/>
    </source>
</evidence>
<comment type="subcellular location">
    <subcellularLocation>
        <location evidence="1 10">Cytoplasm</location>
    </subcellularLocation>
</comment>
<evidence type="ECO:0000256" key="11">
    <source>
        <dbReference type="PIRSR" id="PIRSR002583-1"/>
    </source>
</evidence>
<evidence type="ECO:0000313" key="14">
    <source>
        <dbReference type="Proteomes" id="UP000262882"/>
    </source>
</evidence>
<keyword evidence="7 10" id="KW-0143">Chaperone</keyword>
<dbReference type="SMART" id="SM00387">
    <property type="entry name" value="HATPase_c"/>
    <property type="match status" value="1"/>
</dbReference>
<accession>A0A372G880</accession>
<keyword evidence="5 10" id="KW-0067">ATP-binding</keyword>
<evidence type="ECO:0000256" key="6">
    <source>
        <dbReference type="ARBA" id="ARBA00023016"/>
    </source>
</evidence>
<dbReference type="CDD" id="cd16927">
    <property type="entry name" value="HATPase_Hsp90-like"/>
    <property type="match status" value="1"/>
</dbReference>
<dbReference type="OrthoDB" id="9802640at2"/>
<feature type="binding site" evidence="11">
    <location>
        <position position="177"/>
    </location>
    <ligand>
        <name>ATP</name>
        <dbReference type="ChEBI" id="CHEBI:30616"/>
    </ligand>
</feature>
<dbReference type="SUPFAM" id="SSF54211">
    <property type="entry name" value="Ribosomal protein S5 domain 2-like"/>
    <property type="match status" value="1"/>
</dbReference>
<feature type="binding site" evidence="11">
    <location>
        <position position="37"/>
    </location>
    <ligand>
        <name>ATP</name>
        <dbReference type="ChEBI" id="CHEBI:30616"/>
    </ligand>
</feature>
<comment type="subunit">
    <text evidence="10">Homodimer.</text>
</comment>
<dbReference type="InterPro" id="IPR036890">
    <property type="entry name" value="HATPase_C_sf"/>
</dbReference>
<comment type="caution">
    <text evidence="13">The sequence shown here is derived from an EMBL/GenBank/DDBJ whole genome shotgun (WGS) entry which is preliminary data.</text>
</comment>